<protein>
    <submittedName>
        <fullName evidence="7">DNA-binding response regulator</fullName>
    </submittedName>
</protein>
<dbReference type="Gene3D" id="3.40.50.2300">
    <property type="match status" value="1"/>
</dbReference>
<dbReference type="PROSITE" id="PS50043">
    <property type="entry name" value="HTH_LUXR_2"/>
    <property type="match status" value="1"/>
</dbReference>
<dbReference type="PANTHER" id="PTHR43214">
    <property type="entry name" value="TWO-COMPONENT RESPONSE REGULATOR"/>
    <property type="match status" value="1"/>
</dbReference>
<sequence length="230" mass="25370">MTFSNTNPLRILTLDDHAILLRGLNTILQQEPDFKLVGSYGNSHDLLAVLNAQPADILVMDYSLAPDDMDGLNLLKVLQQRFPDLTVLVVSALYNSATVALALRYGAKGFIGKNRPEIELVQAIRVAASGKVYIEPEMALQLAQLQYSGPIMETGESHNAKQVQRAVSLAALSPKEQEVIRCFMAGMTVTEIAEKFSRSIKTISGQKQTAMRKLGLKADHELFMIRDTLQ</sequence>
<dbReference type="InterPro" id="IPR001789">
    <property type="entry name" value="Sig_transdc_resp-reg_receiver"/>
</dbReference>
<proteinExistence type="predicted"/>
<keyword evidence="2" id="KW-0902">Two-component regulatory system</keyword>
<evidence type="ECO:0000256" key="1">
    <source>
        <dbReference type="ARBA" id="ARBA00022553"/>
    </source>
</evidence>
<dbReference type="SMART" id="SM00448">
    <property type="entry name" value="REC"/>
    <property type="match status" value="1"/>
</dbReference>
<keyword evidence="1 4" id="KW-0597">Phosphoprotein</keyword>
<dbReference type="InterPro" id="IPR011006">
    <property type="entry name" value="CheY-like_superfamily"/>
</dbReference>
<evidence type="ECO:0000259" key="6">
    <source>
        <dbReference type="PROSITE" id="PS50110"/>
    </source>
</evidence>
<dbReference type="InterPro" id="IPR039420">
    <property type="entry name" value="WalR-like"/>
</dbReference>
<dbReference type="AlphaFoldDB" id="A0A9C7QVR2"/>
<dbReference type="SUPFAM" id="SSF46894">
    <property type="entry name" value="C-terminal effector domain of the bipartite response regulators"/>
    <property type="match status" value="1"/>
</dbReference>
<evidence type="ECO:0000313" key="7">
    <source>
        <dbReference type="EMBL" id="HCK00043.1"/>
    </source>
</evidence>
<dbReference type="GO" id="GO:0003677">
    <property type="term" value="F:DNA binding"/>
    <property type="evidence" value="ECO:0007669"/>
    <property type="project" value="UniProtKB-KW"/>
</dbReference>
<evidence type="ECO:0000313" key="8">
    <source>
        <dbReference type="Proteomes" id="UP000262210"/>
    </source>
</evidence>
<dbReference type="PANTHER" id="PTHR43214:SF17">
    <property type="entry name" value="TRANSCRIPTIONAL REGULATORY PROTEIN RCSB"/>
    <property type="match status" value="1"/>
</dbReference>
<evidence type="ECO:0000256" key="2">
    <source>
        <dbReference type="ARBA" id="ARBA00023012"/>
    </source>
</evidence>
<dbReference type="CDD" id="cd06170">
    <property type="entry name" value="LuxR_C_like"/>
    <property type="match status" value="1"/>
</dbReference>
<name>A0A9C7QVR2_9GAMM</name>
<dbReference type="InterPro" id="IPR016032">
    <property type="entry name" value="Sig_transdc_resp-reg_C-effctor"/>
</dbReference>
<dbReference type="CDD" id="cd17535">
    <property type="entry name" value="REC_NarL-like"/>
    <property type="match status" value="1"/>
</dbReference>
<dbReference type="EMBL" id="DPSM01000015">
    <property type="protein sequence ID" value="HCK00043.1"/>
    <property type="molecule type" value="Genomic_DNA"/>
</dbReference>
<dbReference type="Pfam" id="PF00072">
    <property type="entry name" value="Response_reg"/>
    <property type="match status" value="1"/>
</dbReference>
<dbReference type="PRINTS" id="PR00038">
    <property type="entry name" value="HTHLUXR"/>
</dbReference>
<evidence type="ECO:0000256" key="4">
    <source>
        <dbReference type="PROSITE-ProRule" id="PRU00169"/>
    </source>
</evidence>
<organism evidence="7 8">
    <name type="scientific">Serratia grimesii</name>
    <dbReference type="NCBI Taxonomy" id="82995"/>
    <lineage>
        <taxon>Bacteria</taxon>
        <taxon>Pseudomonadati</taxon>
        <taxon>Pseudomonadota</taxon>
        <taxon>Gammaproteobacteria</taxon>
        <taxon>Enterobacterales</taxon>
        <taxon>Yersiniaceae</taxon>
        <taxon>Serratia</taxon>
    </lineage>
</organism>
<feature type="domain" description="Response regulatory" evidence="6">
    <location>
        <begin position="10"/>
        <end position="128"/>
    </location>
</feature>
<feature type="modified residue" description="4-aspartylphosphate" evidence="4">
    <location>
        <position position="61"/>
    </location>
</feature>
<comment type="caution">
    <text evidence="7">The sequence shown here is derived from an EMBL/GenBank/DDBJ whole genome shotgun (WGS) entry which is preliminary data.</text>
</comment>
<evidence type="ECO:0000256" key="3">
    <source>
        <dbReference type="ARBA" id="ARBA00023125"/>
    </source>
</evidence>
<evidence type="ECO:0000259" key="5">
    <source>
        <dbReference type="PROSITE" id="PS50043"/>
    </source>
</evidence>
<dbReference type="InterPro" id="IPR000792">
    <property type="entry name" value="Tscrpt_reg_LuxR_C"/>
</dbReference>
<gene>
    <name evidence="7" type="ORF">DHV72_08450</name>
</gene>
<dbReference type="Pfam" id="PF00196">
    <property type="entry name" value="GerE"/>
    <property type="match status" value="1"/>
</dbReference>
<reference evidence="7 8" key="1">
    <citation type="journal article" date="2018" name="Nat. Biotechnol.">
        <title>A standardized bacterial taxonomy based on genome phylogeny substantially revises the tree of life.</title>
        <authorList>
            <person name="Parks D.H."/>
            <person name="Chuvochina M."/>
            <person name="Waite D.W."/>
            <person name="Rinke C."/>
            <person name="Skarshewski A."/>
            <person name="Chaumeil P.A."/>
            <person name="Hugenholtz P."/>
        </authorList>
    </citation>
    <scope>NUCLEOTIDE SEQUENCE [LARGE SCALE GENOMIC DNA]</scope>
    <source>
        <strain evidence="7">UBA11264</strain>
    </source>
</reference>
<accession>A0A9C7QVR2</accession>
<dbReference type="Proteomes" id="UP000262210">
    <property type="component" value="Unassembled WGS sequence"/>
</dbReference>
<dbReference type="PROSITE" id="PS50110">
    <property type="entry name" value="RESPONSE_REGULATORY"/>
    <property type="match status" value="1"/>
</dbReference>
<dbReference type="InterPro" id="IPR058245">
    <property type="entry name" value="NreC/VraR/RcsB-like_REC"/>
</dbReference>
<dbReference type="GO" id="GO:0000160">
    <property type="term" value="P:phosphorelay signal transduction system"/>
    <property type="evidence" value="ECO:0007669"/>
    <property type="project" value="InterPro"/>
</dbReference>
<keyword evidence="3 7" id="KW-0238">DNA-binding</keyword>
<dbReference type="SUPFAM" id="SSF52172">
    <property type="entry name" value="CheY-like"/>
    <property type="match status" value="1"/>
</dbReference>
<dbReference type="SMART" id="SM00421">
    <property type="entry name" value="HTH_LUXR"/>
    <property type="match status" value="1"/>
</dbReference>
<dbReference type="GO" id="GO:0006355">
    <property type="term" value="P:regulation of DNA-templated transcription"/>
    <property type="evidence" value="ECO:0007669"/>
    <property type="project" value="InterPro"/>
</dbReference>
<dbReference type="RefSeq" id="WP_278430910.1">
    <property type="nucleotide sequence ID" value="NZ_DPSM01000015.1"/>
</dbReference>
<feature type="domain" description="HTH luxR-type" evidence="5">
    <location>
        <begin position="165"/>
        <end position="230"/>
    </location>
</feature>